<dbReference type="Pfam" id="PF24626">
    <property type="entry name" value="SH3_Tf2-1"/>
    <property type="match status" value="1"/>
</dbReference>
<organism evidence="3 4">
    <name type="scientific">Austropuccinia psidii MF-1</name>
    <dbReference type="NCBI Taxonomy" id="1389203"/>
    <lineage>
        <taxon>Eukaryota</taxon>
        <taxon>Fungi</taxon>
        <taxon>Dikarya</taxon>
        <taxon>Basidiomycota</taxon>
        <taxon>Pucciniomycotina</taxon>
        <taxon>Pucciniomycetes</taxon>
        <taxon>Pucciniales</taxon>
        <taxon>Sphaerophragmiaceae</taxon>
        <taxon>Austropuccinia</taxon>
    </lineage>
</organism>
<comment type="caution">
    <text evidence="3">The sequence shown here is derived from an EMBL/GenBank/DDBJ whole genome shotgun (WGS) entry which is preliminary data.</text>
</comment>
<evidence type="ECO:0000313" key="4">
    <source>
        <dbReference type="Proteomes" id="UP000765509"/>
    </source>
</evidence>
<dbReference type="EMBL" id="AVOT02005051">
    <property type="protein sequence ID" value="MBW0478094.1"/>
    <property type="molecule type" value="Genomic_DNA"/>
</dbReference>
<keyword evidence="4" id="KW-1185">Reference proteome</keyword>
<feature type="domain" description="Tf2-1-like SH3-like" evidence="2">
    <location>
        <begin position="47"/>
        <end position="95"/>
    </location>
</feature>
<gene>
    <name evidence="3" type="ORF">O181_017809</name>
</gene>
<proteinExistence type="predicted"/>
<feature type="region of interest" description="Disordered" evidence="1">
    <location>
        <begin position="106"/>
        <end position="128"/>
    </location>
</feature>
<dbReference type="Proteomes" id="UP000765509">
    <property type="component" value="Unassembled WGS sequence"/>
</dbReference>
<evidence type="ECO:0000259" key="2">
    <source>
        <dbReference type="Pfam" id="PF24626"/>
    </source>
</evidence>
<dbReference type="AlphaFoldDB" id="A0A9Q3C430"/>
<name>A0A9Q3C430_9BASI</name>
<reference evidence="3" key="1">
    <citation type="submission" date="2021-03" db="EMBL/GenBank/DDBJ databases">
        <title>Draft genome sequence of rust myrtle Austropuccinia psidii MF-1, a brazilian biotype.</title>
        <authorList>
            <person name="Quecine M.C."/>
            <person name="Pachon D.M.R."/>
            <person name="Bonatelli M.L."/>
            <person name="Correr F.H."/>
            <person name="Franceschini L.M."/>
            <person name="Leite T.F."/>
            <person name="Margarido G.R.A."/>
            <person name="Almeida C.A."/>
            <person name="Ferrarezi J.A."/>
            <person name="Labate C.A."/>
        </authorList>
    </citation>
    <scope>NUCLEOTIDE SEQUENCE</scope>
    <source>
        <strain evidence="3">MF-1</strain>
    </source>
</reference>
<feature type="compositionally biased region" description="Basic and acidic residues" evidence="1">
    <location>
        <begin position="119"/>
        <end position="128"/>
    </location>
</feature>
<sequence>MIQIIEEMIRRFSAYSLEFKDSDGFKNEWWTLIPELELEYKKPVHSSTAKKKLKDSYLGPFVIVALHGTNAFQVKLNGELENKNPMFPVILLQAYQPADKELYPLSNPAPLAVPPVENNGDKKDNEIH</sequence>
<protein>
    <recommendedName>
        <fullName evidence="2">Tf2-1-like SH3-like domain-containing protein</fullName>
    </recommendedName>
</protein>
<evidence type="ECO:0000256" key="1">
    <source>
        <dbReference type="SAM" id="MobiDB-lite"/>
    </source>
</evidence>
<evidence type="ECO:0000313" key="3">
    <source>
        <dbReference type="EMBL" id="MBW0478094.1"/>
    </source>
</evidence>
<dbReference type="InterPro" id="IPR056924">
    <property type="entry name" value="SH3_Tf2-1"/>
</dbReference>
<accession>A0A9Q3C430</accession>